<name>A0A6H5H2B9_9HEMI</name>
<evidence type="ECO:0000313" key="1">
    <source>
        <dbReference type="EMBL" id="CAB0011221.1"/>
    </source>
</evidence>
<sequence>SINIGIQAYLRVITVGSTTSFANLKPSSDVAQKLKTKNCQNVRYVVLPLKRRNLFSIRAQPSQGNFKIN</sequence>
<keyword evidence="2" id="KW-1185">Reference proteome</keyword>
<accession>A0A6H5H2B9</accession>
<gene>
    <name evidence="1" type="ORF">NTEN_LOCUS16214</name>
</gene>
<dbReference type="AlphaFoldDB" id="A0A6H5H2B9"/>
<protein>
    <submittedName>
        <fullName evidence="1">Uncharacterized protein</fullName>
    </submittedName>
</protein>
<proteinExistence type="predicted"/>
<evidence type="ECO:0000313" key="2">
    <source>
        <dbReference type="Proteomes" id="UP000479000"/>
    </source>
</evidence>
<reference evidence="1 2" key="1">
    <citation type="submission" date="2020-02" db="EMBL/GenBank/DDBJ databases">
        <authorList>
            <person name="Ferguson B K."/>
        </authorList>
    </citation>
    <scope>NUCLEOTIDE SEQUENCE [LARGE SCALE GENOMIC DNA]</scope>
</reference>
<dbReference type="Proteomes" id="UP000479000">
    <property type="component" value="Unassembled WGS sequence"/>
</dbReference>
<organism evidence="1 2">
    <name type="scientific">Nesidiocoris tenuis</name>
    <dbReference type="NCBI Taxonomy" id="355587"/>
    <lineage>
        <taxon>Eukaryota</taxon>
        <taxon>Metazoa</taxon>
        <taxon>Ecdysozoa</taxon>
        <taxon>Arthropoda</taxon>
        <taxon>Hexapoda</taxon>
        <taxon>Insecta</taxon>
        <taxon>Pterygota</taxon>
        <taxon>Neoptera</taxon>
        <taxon>Paraneoptera</taxon>
        <taxon>Hemiptera</taxon>
        <taxon>Heteroptera</taxon>
        <taxon>Panheteroptera</taxon>
        <taxon>Cimicomorpha</taxon>
        <taxon>Miridae</taxon>
        <taxon>Dicyphina</taxon>
        <taxon>Nesidiocoris</taxon>
    </lineage>
</organism>
<feature type="non-terminal residue" evidence="1">
    <location>
        <position position="1"/>
    </location>
</feature>
<dbReference type="EMBL" id="CADCXU010023903">
    <property type="protein sequence ID" value="CAB0011221.1"/>
    <property type="molecule type" value="Genomic_DNA"/>
</dbReference>